<sequence length="523" mass="58006">MRTFLKRLTIGSVVLAAPIAFGNNAAQLDAEALERALRAEHGGALAFDPSTAVQWALLRNTDVLIAAEDIEIGEQRVEAEKGGWQPEFFANVERSETERKNSLDRPDRPVLIDETSYGEFGIRSLVGTGAEITLSYEASDRFSNASSGDDPDGFDDVIANVRFEIRQPLLRGRGAVGIKGAVQQAKHQLDIAHQQMQRRLLDSSFNVLRTYWQMYRAQRTAALTSGSVANAEALLEDSRRLVLAGRLPQSAIDDAESGLLVRQAELAAASQQVSQSQAEMRRLLDVDPVEYGDWEFEAAAEPDIGPINPPEDFSAYVAQVLDIWPSYQIANKQVAIGYESIKMVQDDRRSSLDLILSYGQNARSFENSLSDAFDESFESEYPEWVAGIEWSTKLGGSRRGRAEEAVARAQVRQSQLEAKAIRGEVGNQLMNRLNQVSTTYQELQSHNDNVMILNQLLQRERTAFERGESSVRAVLGREDALNIARLRAIDAEVRYELAKSSLRLSDGTLLDELGVELEVADEI</sequence>
<dbReference type="SUPFAM" id="SSF56954">
    <property type="entry name" value="Outer membrane efflux proteins (OEP)"/>
    <property type="match status" value="1"/>
</dbReference>
<evidence type="ECO:0000256" key="8">
    <source>
        <dbReference type="SAM" id="SignalP"/>
    </source>
</evidence>
<accession>A0A6N7QRD3</accession>
<evidence type="ECO:0000256" key="1">
    <source>
        <dbReference type="ARBA" id="ARBA00004442"/>
    </source>
</evidence>
<dbReference type="Proteomes" id="UP000433788">
    <property type="component" value="Unassembled WGS sequence"/>
</dbReference>
<dbReference type="PANTHER" id="PTHR30026:SF23">
    <property type="entry name" value="TO APRF-PUTATIVE OUTER MEMBRANE EFFLUX PROTEIN OR SECRETED ALKALINE PHOSPHATASE-RELATED"/>
    <property type="match status" value="1"/>
</dbReference>
<dbReference type="GO" id="GO:0015288">
    <property type="term" value="F:porin activity"/>
    <property type="evidence" value="ECO:0007669"/>
    <property type="project" value="TreeGrafter"/>
</dbReference>
<dbReference type="AlphaFoldDB" id="A0A6N7QRD3"/>
<organism evidence="9 10">
    <name type="scientific">Spiribacter salilacus</name>
    <dbReference type="NCBI Taxonomy" id="2664894"/>
    <lineage>
        <taxon>Bacteria</taxon>
        <taxon>Pseudomonadati</taxon>
        <taxon>Pseudomonadota</taxon>
        <taxon>Gammaproteobacteria</taxon>
        <taxon>Chromatiales</taxon>
        <taxon>Ectothiorhodospiraceae</taxon>
        <taxon>Spiribacter</taxon>
    </lineage>
</organism>
<name>A0A6N7QRD3_9GAMM</name>
<keyword evidence="4" id="KW-1134">Transmembrane beta strand</keyword>
<evidence type="ECO:0000256" key="3">
    <source>
        <dbReference type="ARBA" id="ARBA00022448"/>
    </source>
</evidence>
<feature type="signal peptide" evidence="8">
    <location>
        <begin position="1"/>
        <end position="25"/>
    </location>
</feature>
<proteinExistence type="inferred from homology"/>
<evidence type="ECO:0000256" key="6">
    <source>
        <dbReference type="ARBA" id="ARBA00023136"/>
    </source>
</evidence>
<dbReference type="InterPro" id="IPR003423">
    <property type="entry name" value="OMP_efflux"/>
</dbReference>
<dbReference type="Pfam" id="PF02321">
    <property type="entry name" value="OEP"/>
    <property type="match status" value="1"/>
</dbReference>
<evidence type="ECO:0000256" key="7">
    <source>
        <dbReference type="ARBA" id="ARBA00023237"/>
    </source>
</evidence>
<protein>
    <recommendedName>
        <fullName evidence="11">TolC family protein</fullName>
    </recommendedName>
</protein>
<dbReference type="InterPro" id="IPR051906">
    <property type="entry name" value="TolC-like"/>
</dbReference>
<comment type="similarity">
    <text evidence="2">Belongs to the outer membrane factor (OMF) (TC 1.B.17) family.</text>
</comment>
<dbReference type="Gene3D" id="1.20.1600.10">
    <property type="entry name" value="Outer membrane efflux proteins (OEP)"/>
    <property type="match status" value="1"/>
</dbReference>
<dbReference type="GO" id="GO:1990281">
    <property type="term" value="C:efflux pump complex"/>
    <property type="evidence" value="ECO:0007669"/>
    <property type="project" value="TreeGrafter"/>
</dbReference>
<feature type="chain" id="PRO_5026673950" description="TolC family protein" evidence="8">
    <location>
        <begin position="26"/>
        <end position="523"/>
    </location>
</feature>
<evidence type="ECO:0008006" key="11">
    <source>
        <dbReference type="Google" id="ProtNLM"/>
    </source>
</evidence>
<keyword evidence="3" id="KW-0813">Transport</keyword>
<keyword evidence="10" id="KW-1185">Reference proteome</keyword>
<dbReference type="EMBL" id="WJPP01000006">
    <property type="protein sequence ID" value="MRH79115.1"/>
    <property type="molecule type" value="Genomic_DNA"/>
</dbReference>
<keyword evidence="7" id="KW-0998">Cell outer membrane</keyword>
<dbReference type="RefSeq" id="WP_153720166.1">
    <property type="nucleotide sequence ID" value="NZ_WJPP01000006.1"/>
</dbReference>
<keyword evidence="6" id="KW-0472">Membrane</keyword>
<dbReference type="GO" id="GO:0009279">
    <property type="term" value="C:cell outer membrane"/>
    <property type="evidence" value="ECO:0007669"/>
    <property type="project" value="UniProtKB-SubCell"/>
</dbReference>
<keyword evidence="8" id="KW-0732">Signal</keyword>
<gene>
    <name evidence="9" type="ORF">GH984_10435</name>
</gene>
<dbReference type="GO" id="GO:0015562">
    <property type="term" value="F:efflux transmembrane transporter activity"/>
    <property type="evidence" value="ECO:0007669"/>
    <property type="project" value="InterPro"/>
</dbReference>
<evidence type="ECO:0000256" key="4">
    <source>
        <dbReference type="ARBA" id="ARBA00022452"/>
    </source>
</evidence>
<evidence type="ECO:0000256" key="5">
    <source>
        <dbReference type="ARBA" id="ARBA00022692"/>
    </source>
</evidence>
<evidence type="ECO:0000256" key="2">
    <source>
        <dbReference type="ARBA" id="ARBA00007613"/>
    </source>
</evidence>
<comment type="subcellular location">
    <subcellularLocation>
        <location evidence="1">Cell outer membrane</location>
    </subcellularLocation>
</comment>
<keyword evidence="5" id="KW-0812">Transmembrane</keyword>
<comment type="caution">
    <text evidence="9">The sequence shown here is derived from an EMBL/GenBank/DDBJ whole genome shotgun (WGS) entry which is preliminary data.</text>
</comment>
<reference evidence="9 10" key="1">
    <citation type="submission" date="2019-11" db="EMBL/GenBank/DDBJ databases">
        <authorList>
            <person name="Zhang X.Y."/>
        </authorList>
    </citation>
    <scope>NUCLEOTIDE SEQUENCE [LARGE SCALE GENOMIC DNA]</scope>
    <source>
        <strain evidence="9 10">C176</strain>
    </source>
</reference>
<dbReference type="PANTHER" id="PTHR30026">
    <property type="entry name" value="OUTER MEMBRANE PROTEIN TOLC"/>
    <property type="match status" value="1"/>
</dbReference>
<evidence type="ECO:0000313" key="10">
    <source>
        <dbReference type="Proteomes" id="UP000433788"/>
    </source>
</evidence>
<evidence type="ECO:0000313" key="9">
    <source>
        <dbReference type="EMBL" id="MRH79115.1"/>
    </source>
</evidence>